<keyword evidence="3" id="KW-1185">Reference proteome</keyword>
<dbReference type="Proteomes" id="UP000285232">
    <property type="component" value="Unassembled WGS sequence"/>
</dbReference>
<gene>
    <name evidence="2" type="ORF">D6201_11750</name>
</gene>
<feature type="transmembrane region" description="Helical" evidence="1">
    <location>
        <begin position="134"/>
        <end position="152"/>
    </location>
</feature>
<protein>
    <submittedName>
        <fullName evidence="2">Uncharacterized protein</fullName>
    </submittedName>
</protein>
<sequence length="166" mass="18275">MESRPYLFPHWKAKEVFMDRNEAAAALASVGKTQGRLAEVSEWPLWRHALFGLAEAVFIFGLSLTLFGTIAGLVVAAALTVWIFNDDKRRYGRVVSGWQGMKPKILLVALIAFVLSMAYLSWSARGQPIPAPGAVLAALATFAVCTLASLWWQHLYRAELREGAIG</sequence>
<keyword evidence="1" id="KW-0812">Transmembrane</keyword>
<proteinExistence type="predicted"/>
<name>A0A419RVX0_9SPHN</name>
<reference evidence="2 3" key="1">
    <citation type="journal article" date="2017" name="Int. J. Syst. Evol. Microbiol.">
        <title>Erythrobacter aquimixticola sp. nov., isolated from the junction between the ocean and a freshwater spring.</title>
        <authorList>
            <person name="Park S."/>
            <person name="Jung Y.T."/>
            <person name="Choi S.J."/>
            <person name="Yoon J.H."/>
        </authorList>
    </citation>
    <scope>NUCLEOTIDE SEQUENCE [LARGE SCALE GENOMIC DNA]</scope>
    <source>
        <strain evidence="2 3">JSSK-14</strain>
    </source>
</reference>
<evidence type="ECO:0000313" key="3">
    <source>
        <dbReference type="Proteomes" id="UP000285232"/>
    </source>
</evidence>
<comment type="caution">
    <text evidence="2">The sequence shown here is derived from an EMBL/GenBank/DDBJ whole genome shotgun (WGS) entry which is preliminary data.</text>
</comment>
<evidence type="ECO:0000256" key="1">
    <source>
        <dbReference type="SAM" id="Phobius"/>
    </source>
</evidence>
<feature type="transmembrane region" description="Helical" evidence="1">
    <location>
        <begin position="56"/>
        <end position="84"/>
    </location>
</feature>
<organism evidence="2 3">
    <name type="scientific">Aurantiacibacter aquimixticola</name>
    <dbReference type="NCBI Taxonomy" id="1958945"/>
    <lineage>
        <taxon>Bacteria</taxon>
        <taxon>Pseudomonadati</taxon>
        <taxon>Pseudomonadota</taxon>
        <taxon>Alphaproteobacteria</taxon>
        <taxon>Sphingomonadales</taxon>
        <taxon>Erythrobacteraceae</taxon>
        <taxon>Aurantiacibacter</taxon>
    </lineage>
</organism>
<dbReference type="AlphaFoldDB" id="A0A419RVX0"/>
<dbReference type="EMBL" id="RAHX01000001">
    <property type="protein sequence ID" value="RJY09928.1"/>
    <property type="molecule type" value="Genomic_DNA"/>
</dbReference>
<feature type="transmembrane region" description="Helical" evidence="1">
    <location>
        <begin position="105"/>
        <end position="122"/>
    </location>
</feature>
<accession>A0A419RVX0</accession>
<keyword evidence="1" id="KW-0472">Membrane</keyword>
<keyword evidence="1" id="KW-1133">Transmembrane helix</keyword>
<evidence type="ECO:0000313" key="2">
    <source>
        <dbReference type="EMBL" id="RJY09928.1"/>
    </source>
</evidence>